<sequence>MTMQRQTTYAPPVHTPGDPPGDAPAERAALPPPPHARVMGMRDGGPPGLPRGVGTSAPPVTANLVVVTSVSGGIGASVIAALLAEELGRRAYACALVDADFEAGGLDVLLGIECEPGLRFDTIEAPLGRIDGAALNHELPRCGEVRVLAFDAWDGQAPDWWQAQAAVRALCDVNQAVVVDAGRGEAIARIPDLEAGALLVVLELSVLGLARAKAWLARRDHASPLLVGVAPRGGSHRRNAVETAEAEDYLGVPIAFVFEEDRRLQDDVLNGLGVRPSSRRNRETVASICDRLGASSRGPGLEDGAEGLGHGRD</sequence>
<organism evidence="4 5">
    <name type="scientific">Bifidobacterium phasiani</name>
    <dbReference type="NCBI Taxonomy" id="2834431"/>
    <lineage>
        <taxon>Bacteria</taxon>
        <taxon>Bacillati</taxon>
        <taxon>Actinomycetota</taxon>
        <taxon>Actinomycetes</taxon>
        <taxon>Bifidobacteriales</taxon>
        <taxon>Bifidobacteriaceae</taxon>
        <taxon>Bifidobacterium</taxon>
    </lineage>
</organism>
<gene>
    <name evidence="4" type="ORF">KIH73_01455</name>
</gene>
<reference evidence="4 5" key="1">
    <citation type="submission" date="2021-05" db="EMBL/GenBank/DDBJ databases">
        <title>Phylogenetic classification of ten novel species belonging to the genus Bifidobacterium comprising B. colchicus sp. nov., B. abeli sp. nov., B. bicoloris sp. nov., B. guerezis sp. nov., B. rosaliae sp. nov., B. santillanensis sp. nov., B. argentati sp. nov., B. amazzoni sp. nov., B. pluviali sp. nov., and B. pinnaculum sp. nov.</title>
        <authorList>
            <person name="Lugli G.A."/>
            <person name="Ruiz Garcia L."/>
            <person name="Margolles A."/>
            <person name="Ventura M."/>
        </authorList>
    </citation>
    <scope>NUCLEOTIDE SEQUENCE [LARGE SCALE GENOMIC DNA]</scope>
    <source>
        <strain evidence="4 5">6T3</strain>
    </source>
</reference>
<evidence type="ECO:0000256" key="2">
    <source>
        <dbReference type="ARBA" id="ARBA00022840"/>
    </source>
</evidence>
<feature type="region of interest" description="Disordered" evidence="3">
    <location>
        <begin position="1"/>
        <end position="53"/>
    </location>
</feature>
<feature type="region of interest" description="Disordered" evidence="3">
    <location>
        <begin position="291"/>
        <end position="313"/>
    </location>
</feature>
<keyword evidence="2" id="KW-0067">ATP-binding</keyword>
<dbReference type="RefSeq" id="WP_219079813.1">
    <property type="nucleotide sequence ID" value="NZ_JAHBBD010000002.1"/>
</dbReference>
<dbReference type="InterPro" id="IPR050625">
    <property type="entry name" value="ParA/MinD_ATPase"/>
</dbReference>
<dbReference type="EMBL" id="JAHBBD010000002">
    <property type="protein sequence ID" value="MBW3082062.1"/>
    <property type="molecule type" value="Genomic_DNA"/>
</dbReference>
<protein>
    <submittedName>
        <fullName evidence="4">Cobyric acid synthase</fullName>
    </submittedName>
</protein>
<dbReference type="PANTHER" id="PTHR43384">
    <property type="entry name" value="SEPTUM SITE-DETERMINING PROTEIN MIND HOMOLOG, CHLOROPLASTIC-RELATED"/>
    <property type="match status" value="1"/>
</dbReference>
<evidence type="ECO:0000313" key="5">
    <source>
        <dbReference type="Proteomes" id="UP000812844"/>
    </source>
</evidence>
<accession>A0ABS6W6J2</accession>
<evidence type="ECO:0000256" key="1">
    <source>
        <dbReference type="ARBA" id="ARBA00022741"/>
    </source>
</evidence>
<proteinExistence type="predicted"/>
<evidence type="ECO:0000313" key="4">
    <source>
        <dbReference type="EMBL" id="MBW3082062.1"/>
    </source>
</evidence>
<name>A0ABS6W6J2_9BIFI</name>
<comment type="caution">
    <text evidence="4">The sequence shown here is derived from an EMBL/GenBank/DDBJ whole genome shotgun (WGS) entry which is preliminary data.</text>
</comment>
<dbReference type="PANTHER" id="PTHR43384:SF6">
    <property type="entry name" value="SEPTUM SITE-DETERMINING PROTEIN MIND HOMOLOG, CHLOROPLASTIC"/>
    <property type="match status" value="1"/>
</dbReference>
<dbReference type="Proteomes" id="UP000812844">
    <property type="component" value="Unassembled WGS sequence"/>
</dbReference>
<evidence type="ECO:0000256" key="3">
    <source>
        <dbReference type="SAM" id="MobiDB-lite"/>
    </source>
</evidence>
<keyword evidence="5" id="KW-1185">Reference proteome</keyword>
<keyword evidence="1" id="KW-0547">Nucleotide-binding</keyword>
<feature type="compositionally biased region" description="Pro residues" evidence="3">
    <location>
        <begin position="13"/>
        <end position="22"/>
    </location>
</feature>